<feature type="domain" description="DUF1023" evidence="2">
    <location>
        <begin position="351"/>
        <end position="530"/>
    </location>
</feature>
<dbReference type="AlphaFoldDB" id="A0A179B1W4"/>
<reference evidence="3 4" key="1">
    <citation type="submission" date="2016-04" db="EMBL/GenBank/DDBJ databases">
        <title>Peptidophaga gingivicola gen. nov., sp. nov., isolated from human subgingival plaque.</title>
        <authorList>
            <person name="Beall C.J."/>
            <person name="Mokrzan E.M."/>
            <person name="Griffen A.L."/>
            <person name="Leys E.J."/>
        </authorList>
    </citation>
    <scope>NUCLEOTIDE SEQUENCE [LARGE SCALE GENOMIC DNA]</scope>
    <source>
        <strain evidence="3 4">BA112</strain>
    </source>
</reference>
<accession>A0A179B1W4</accession>
<dbReference type="Proteomes" id="UP000078368">
    <property type="component" value="Unassembled WGS sequence"/>
</dbReference>
<evidence type="ECO:0000256" key="1">
    <source>
        <dbReference type="SAM" id="MobiDB-lite"/>
    </source>
</evidence>
<dbReference type="Pfam" id="PF06259">
    <property type="entry name" value="Abhydrolase_8"/>
    <property type="match status" value="1"/>
</dbReference>
<dbReference type="ESTHER" id="9acto-d0wlx6">
    <property type="family name" value="Duf_1023"/>
</dbReference>
<dbReference type="OrthoDB" id="3259161at2"/>
<evidence type="ECO:0000313" key="3">
    <source>
        <dbReference type="EMBL" id="OAP85682.1"/>
    </source>
</evidence>
<keyword evidence="4" id="KW-1185">Reference proteome</keyword>
<comment type="caution">
    <text evidence="3">The sequence shown here is derived from an EMBL/GenBank/DDBJ whole genome shotgun (WGS) entry which is preliminary data.</text>
</comment>
<dbReference type="RefSeq" id="WP_064230675.1">
    <property type="nucleotide sequence ID" value="NZ_LVZK01000001.1"/>
</dbReference>
<evidence type="ECO:0000313" key="4">
    <source>
        <dbReference type="Proteomes" id="UP000078368"/>
    </source>
</evidence>
<sequence length="606" mass="66219">MVSFHELERWSGAPLDSAASEASGLAKRYKDVGDQILDINNADLSGEFVEAEMRRRRALADDASDVSAAYQKAQTDFEQLAQAVSKLVIQAKKVSSIIHAAGGVLTSDGKVRNIDPNCQINLDELMTSGASLLNEETDPGRRLQRFVNVCLQKGKDLLNAAGDLYDSLAHIKKMAVGPKPEIFGWGVKKPNSKWGVEEVNDWWTAMSVEDQKKIIKEHPDWIGNLDGIPTMARHKANVLRLEAERDAVNRRVEELERELKEKQREERKAAKEVRDNSPWNRQGPRHELSESDPLSPDRRSKELRALLQRRAELNALSLKFPCPKSPAELDALLDKSSADYSLMAFDSPKDGHLRAAVGIGDVDHAKHLQVHTPGMNSSVYGSIVQSDGRWGGGIRDMNTVLDASREELRASGRPGEKVAGVYNLNYDAPSMGESLNPDRSVLGSKQADIGARKLAGLCDGLQATHAGDPHMVVTGHSYGSTVAGKALRQTTAPDDFIAYGSPGFEAVTNSELNMVPGHTSIGGAEDDKVAWSGWHQSFGPSTPEPHNNLNYEHFSTDKATDADGVHYSGSKGHSEYMNNAENGQMRTSVKNIASVVAGNGIYFPER</sequence>
<organism evidence="3 4">
    <name type="scientific">Peptidiphaga gingivicola</name>
    <dbReference type="NCBI Taxonomy" id="2741497"/>
    <lineage>
        <taxon>Bacteria</taxon>
        <taxon>Bacillati</taxon>
        <taxon>Actinomycetota</taxon>
        <taxon>Actinomycetes</taxon>
        <taxon>Actinomycetales</taxon>
        <taxon>Actinomycetaceae</taxon>
        <taxon>Peptidiphaga</taxon>
    </lineage>
</organism>
<name>A0A179B1W4_9ACTO</name>
<feature type="region of interest" description="Disordered" evidence="1">
    <location>
        <begin position="258"/>
        <end position="298"/>
    </location>
</feature>
<dbReference type="InterPro" id="IPR010427">
    <property type="entry name" value="DUF1023"/>
</dbReference>
<feature type="compositionally biased region" description="Basic and acidic residues" evidence="1">
    <location>
        <begin position="258"/>
        <end position="275"/>
    </location>
</feature>
<dbReference type="STRING" id="1823756.A4H34_00275"/>
<feature type="compositionally biased region" description="Basic and acidic residues" evidence="1">
    <location>
        <begin position="284"/>
        <end position="298"/>
    </location>
</feature>
<protein>
    <recommendedName>
        <fullName evidence="2">DUF1023 domain-containing protein</fullName>
    </recommendedName>
</protein>
<dbReference type="EMBL" id="LVZK01000001">
    <property type="protein sequence ID" value="OAP85682.1"/>
    <property type="molecule type" value="Genomic_DNA"/>
</dbReference>
<gene>
    <name evidence="3" type="ORF">A4H34_00275</name>
</gene>
<proteinExistence type="predicted"/>
<evidence type="ECO:0000259" key="2">
    <source>
        <dbReference type="Pfam" id="PF06259"/>
    </source>
</evidence>